<accession>A0A1W1CWT0</accession>
<protein>
    <submittedName>
        <fullName evidence="1">Uncharacterized protein</fullName>
    </submittedName>
</protein>
<reference evidence="1" key="1">
    <citation type="submission" date="2016-10" db="EMBL/GenBank/DDBJ databases">
        <authorList>
            <person name="de Groot N.N."/>
        </authorList>
    </citation>
    <scope>NUCLEOTIDE SEQUENCE</scope>
</reference>
<dbReference type="EMBL" id="FPHM01000144">
    <property type="protein sequence ID" value="SFV70122.1"/>
    <property type="molecule type" value="Genomic_DNA"/>
</dbReference>
<organism evidence="1">
    <name type="scientific">hydrothermal vent metagenome</name>
    <dbReference type="NCBI Taxonomy" id="652676"/>
    <lineage>
        <taxon>unclassified sequences</taxon>
        <taxon>metagenomes</taxon>
        <taxon>ecological metagenomes</taxon>
    </lineage>
</organism>
<evidence type="ECO:0000313" key="1">
    <source>
        <dbReference type="EMBL" id="SFV70122.1"/>
    </source>
</evidence>
<dbReference type="AlphaFoldDB" id="A0A1W1CWT0"/>
<proteinExistence type="predicted"/>
<gene>
    <name evidence="1" type="ORF">MNB_SV-13-535</name>
</gene>
<name>A0A1W1CWT0_9ZZZZ</name>
<sequence length="113" mass="13424">MDKMIKESVATLFCHAIKLDDKNLKVEKPLFCRFMGENFDCNSDDAKNLLEDVMSKDCDNIDTHISIVSNALYNKPYWKMNLLKQLNHIIFKSNIRDEDYEFFDKVKDSFFKR</sequence>